<sequence>MSLSPARLGAVLSILTFVVDQATKLWLYYVVDIGARPPIAVTPFFDLMLVWNRGVSYGLFQQEGPVGPWVLVILSLAAAVGLGIWLSRVNSRLMAVAIGLIIGGALGNAVDRAAYGAVLDFAHLHAFGYSWYVFNIADAAIVAGVIGILYDALFLEHRRAKSS</sequence>
<evidence type="ECO:0000256" key="2">
    <source>
        <dbReference type="ARBA" id="ARBA00022475"/>
    </source>
</evidence>
<evidence type="ECO:0000256" key="1">
    <source>
        <dbReference type="ARBA" id="ARBA00006139"/>
    </source>
</evidence>
<keyword evidence="8 9" id="KW-0472">Membrane</keyword>
<keyword evidence="4 9" id="KW-0812">Transmembrane</keyword>
<dbReference type="PANTHER" id="PTHR33695:SF1">
    <property type="entry name" value="LIPOPROTEIN SIGNAL PEPTIDASE"/>
    <property type="match status" value="1"/>
</dbReference>
<dbReference type="Pfam" id="PF01252">
    <property type="entry name" value="Peptidase_A8"/>
    <property type="match status" value="1"/>
</dbReference>
<comment type="function">
    <text evidence="9 10">This protein specifically catalyzes the removal of signal peptides from prolipoproteins.</text>
</comment>
<comment type="catalytic activity">
    <reaction evidence="9 10">
        <text>Release of signal peptides from bacterial membrane prolipoproteins. Hydrolyzes -Xaa-Yaa-Zaa-|-(S,diacylglyceryl)Cys-, in which Xaa is hydrophobic (preferably Leu), and Yaa (Ala or Ser) and Zaa (Gly or Ala) have small, neutral side chains.</text>
        <dbReference type="EC" id="3.4.23.36"/>
    </reaction>
</comment>
<dbReference type="UniPathway" id="UPA00665"/>
<proteinExistence type="inferred from homology"/>
<comment type="pathway">
    <text evidence="9">Protein modification; lipoprotein biosynthesis (signal peptide cleavage).</text>
</comment>
<keyword evidence="7 9" id="KW-1133">Transmembrane helix</keyword>
<reference evidence="12 13" key="1">
    <citation type="submission" date="2018-05" db="EMBL/GenBank/DDBJ databases">
        <title>Genomic Encyclopedia of Type Strains, Phase IV (KMG-IV): sequencing the most valuable type-strain genomes for metagenomic binning, comparative biology and taxonomic classification.</title>
        <authorList>
            <person name="Goeker M."/>
        </authorList>
    </citation>
    <scope>NUCLEOTIDE SEQUENCE [LARGE SCALE GENOMIC DNA]</scope>
    <source>
        <strain evidence="12 13">DSM 6462</strain>
    </source>
</reference>
<feature type="transmembrane region" description="Helical" evidence="9">
    <location>
        <begin position="66"/>
        <end position="86"/>
    </location>
</feature>
<evidence type="ECO:0000256" key="4">
    <source>
        <dbReference type="ARBA" id="ARBA00022692"/>
    </source>
</evidence>
<keyword evidence="3 9" id="KW-0645">Protease</keyword>
<feature type="active site" evidence="9">
    <location>
        <position position="120"/>
    </location>
</feature>
<dbReference type="OrthoDB" id="9810259at2"/>
<evidence type="ECO:0000313" key="12">
    <source>
        <dbReference type="EMBL" id="PXW56562.1"/>
    </source>
</evidence>
<dbReference type="EC" id="3.4.23.36" evidence="9"/>
<dbReference type="GO" id="GO:0006508">
    <property type="term" value="P:proteolysis"/>
    <property type="evidence" value="ECO:0007669"/>
    <property type="project" value="UniProtKB-KW"/>
</dbReference>
<name>A0A2V3UDN6_9HYPH</name>
<comment type="caution">
    <text evidence="12">The sequence shown here is derived from an EMBL/GenBank/DDBJ whole genome shotgun (WGS) entry which is preliminary data.</text>
</comment>
<accession>A0A2V3UDN6</accession>
<comment type="caution">
    <text evidence="9">Lacks conserved residue(s) required for the propagation of feature annotation.</text>
</comment>
<keyword evidence="2 9" id="KW-1003">Cell membrane</keyword>
<feature type="transmembrane region" description="Helical" evidence="9">
    <location>
        <begin position="130"/>
        <end position="153"/>
    </location>
</feature>
<comment type="similarity">
    <text evidence="1 9 11">Belongs to the peptidase A8 family.</text>
</comment>
<dbReference type="HAMAP" id="MF_00161">
    <property type="entry name" value="LspA"/>
    <property type="match status" value="1"/>
</dbReference>
<gene>
    <name evidence="9" type="primary">lspA</name>
    <name evidence="12" type="ORF">C7450_108314</name>
</gene>
<dbReference type="Proteomes" id="UP000248021">
    <property type="component" value="Unassembled WGS sequence"/>
</dbReference>
<evidence type="ECO:0000313" key="13">
    <source>
        <dbReference type="Proteomes" id="UP000248021"/>
    </source>
</evidence>
<evidence type="ECO:0000256" key="11">
    <source>
        <dbReference type="RuleBase" id="RU004181"/>
    </source>
</evidence>
<keyword evidence="6 9" id="KW-0378">Hydrolase</keyword>
<keyword evidence="13" id="KW-1185">Reference proteome</keyword>
<dbReference type="NCBIfam" id="TIGR00077">
    <property type="entry name" value="lspA"/>
    <property type="match status" value="1"/>
</dbReference>
<dbReference type="InterPro" id="IPR001872">
    <property type="entry name" value="Peptidase_A8"/>
</dbReference>
<evidence type="ECO:0000256" key="6">
    <source>
        <dbReference type="ARBA" id="ARBA00022801"/>
    </source>
</evidence>
<organism evidence="12 13">
    <name type="scientific">Chelatococcus asaccharovorans</name>
    <dbReference type="NCBI Taxonomy" id="28210"/>
    <lineage>
        <taxon>Bacteria</taxon>
        <taxon>Pseudomonadati</taxon>
        <taxon>Pseudomonadota</taxon>
        <taxon>Alphaproteobacteria</taxon>
        <taxon>Hyphomicrobiales</taxon>
        <taxon>Chelatococcaceae</taxon>
        <taxon>Chelatococcus</taxon>
    </lineage>
</organism>
<comment type="subcellular location">
    <subcellularLocation>
        <location evidence="9">Cell membrane</location>
        <topology evidence="9">Multi-pass membrane protein</topology>
    </subcellularLocation>
</comment>
<dbReference type="PANTHER" id="PTHR33695">
    <property type="entry name" value="LIPOPROTEIN SIGNAL PEPTIDASE"/>
    <property type="match status" value="1"/>
</dbReference>
<evidence type="ECO:0000256" key="7">
    <source>
        <dbReference type="ARBA" id="ARBA00022989"/>
    </source>
</evidence>
<feature type="active site" evidence="9">
    <location>
        <position position="138"/>
    </location>
</feature>
<dbReference type="GO" id="GO:0004190">
    <property type="term" value="F:aspartic-type endopeptidase activity"/>
    <property type="evidence" value="ECO:0007669"/>
    <property type="project" value="UniProtKB-UniRule"/>
</dbReference>
<evidence type="ECO:0000256" key="9">
    <source>
        <dbReference type="HAMAP-Rule" id="MF_00161"/>
    </source>
</evidence>
<dbReference type="PROSITE" id="PS00855">
    <property type="entry name" value="SPASE_II"/>
    <property type="match status" value="1"/>
</dbReference>
<dbReference type="PRINTS" id="PR00781">
    <property type="entry name" value="LIPOSIGPTASE"/>
</dbReference>
<evidence type="ECO:0000256" key="5">
    <source>
        <dbReference type="ARBA" id="ARBA00022750"/>
    </source>
</evidence>
<evidence type="ECO:0000256" key="3">
    <source>
        <dbReference type="ARBA" id="ARBA00022670"/>
    </source>
</evidence>
<dbReference type="GO" id="GO:0005886">
    <property type="term" value="C:plasma membrane"/>
    <property type="evidence" value="ECO:0007669"/>
    <property type="project" value="UniProtKB-SubCell"/>
</dbReference>
<keyword evidence="5 9" id="KW-0064">Aspartyl protease</keyword>
<feature type="transmembrane region" description="Helical" evidence="9">
    <location>
        <begin position="93"/>
        <end position="110"/>
    </location>
</feature>
<protein>
    <recommendedName>
        <fullName evidence="9">Lipoprotein signal peptidase</fullName>
        <ecNumber evidence="9">3.4.23.36</ecNumber>
    </recommendedName>
    <alternativeName>
        <fullName evidence="9">Prolipoprotein signal peptidase</fullName>
    </alternativeName>
    <alternativeName>
        <fullName evidence="9">Signal peptidase II</fullName>
        <shortName evidence="9">SPase II</shortName>
    </alternativeName>
</protein>
<dbReference type="EMBL" id="QJJK01000008">
    <property type="protein sequence ID" value="PXW56562.1"/>
    <property type="molecule type" value="Genomic_DNA"/>
</dbReference>
<dbReference type="AlphaFoldDB" id="A0A2V3UDN6"/>
<evidence type="ECO:0000256" key="10">
    <source>
        <dbReference type="RuleBase" id="RU000594"/>
    </source>
</evidence>
<evidence type="ECO:0000256" key="8">
    <source>
        <dbReference type="ARBA" id="ARBA00023136"/>
    </source>
</evidence>